<dbReference type="Proteomes" id="UP001054945">
    <property type="component" value="Unassembled WGS sequence"/>
</dbReference>
<keyword evidence="3" id="KW-1185">Reference proteome</keyword>
<comment type="caution">
    <text evidence="2">The sequence shown here is derived from an EMBL/GenBank/DDBJ whole genome shotgun (WGS) entry which is preliminary data.</text>
</comment>
<evidence type="ECO:0000256" key="1">
    <source>
        <dbReference type="SAM" id="MobiDB-lite"/>
    </source>
</evidence>
<feature type="compositionally biased region" description="Polar residues" evidence="1">
    <location>
        <begin position="71"/>
        <end position="85"/>
    </location>
</feature>
<dbReference type="AlphaFoldDB" id="A0AAV4Q1B1"/>
<reference evidence="2 3" key="1">
    <citation type="submission" date="2021-06" db="EMBL/GenBank/DDBJ databases">
        <title>Caerostris extrusa draft genome.</title>
        <authorList>
            <person name="Kono N."/>
            <person name="Arakawa K."/>
        </authorList>
    </citation>
    <scope>NUCLEOTIDE SEQUENCE [LARGE SCALE GENOMIC DNA]</scope>
</reference>
<accession>A0AAV4Q1B1</accession>
<evidence type="ECO:0000313" key="3">
    <source>
        <dbReference type="Proteomes" id="UP001054945"/>
    </source>
</evidence>
<sequence length="124" mass="13922">MVHKERSTVNVAKKPNLLAHCNGCKRPDREGPCPSVLQSETRALLEPVPLVGPSSPTLSDRTEAFLRVRGQPTTQENDKGQSATRSKVPDPKKIQNTLLKELEEKEKKKFEWAHVHPRKVGKPK</sequence>
<protein>
    <submittedName>
        <fullName evidence="2">Uncharacterized protein</fullName>
    </submittedName>
</protein>
<feature type="region of interest" description="Disordered" evidence="1">
    <location>
        <begin position="1"/>
        <end position="35"/>
    </location>
</feature>
<feature type="region of interest" description="Disordered" evidence="1">
    <location>
        <begin position="67"/>
        <end position="93"/>
    </location>
</feature>
<name>A0AAV4Q1B1_CAEEX</name>
<organism evidence="2 3">
    <name type="scientific">Caerostris extrusa</name>
    <name type="common">Bark spider</name>
    <name type="synonym">Caerostris bankana</name>
    <dbReference type="NCBI Taxonomy" id="172846"/>
    <lineage>
        <taxon>Eukaryota</taxon>
        <taxon>Metazoa</taxon>
        <taxon>Ecdysozoa</taxon>
        <taxon>Arthropoda</taxon>
        <taxon>Chelicerata</taxon>
        <taxon>Arachnida</taxon>
        <taxon>Araneae</taxon>
        <taxon>Araneomorphae</taxon>
        <taxon>Entelegynae</taxon>
        <taxon>Araneoidea</taxon>
        <taxon>Araneidae</taxon>
        <taxon>Caerostris</taxon>
    </lineage>
</organism>
<proteinExistence type="predicted"/>
<gene>
    <name evidence="2" type="ORF">CEXT_429811</name>
</gene>
<dbReference type="EMBL" id="BPLR01005391">
    <property type="protein sequence ID" value="GIY01967.1"/>
    <property type="molecule type" value="Genomic_DNA"/>
</dbReference>
<evidence type="ECO:0000313" key="2">
    <source>
        <dbReference type="EMBL" id="GIY01967.1"/>
    </source>
</evidence>